<dbReference type="GO" id="GO:0005524">
    <property type="term" value="F:ATP binding"/>
    <property type="evidence" value="ECO:0007669"/>
    <property type="project" value="UniProtKB-UniRule"/>
</dbReference>
<dbReference type="EC" id="5.6.2.4" evidence="8"/>
<dbReference type="AlphaFoldDB" id="A0A2V1H2J4"/>
<dbReference type="RefSeq" id="WP_116685775.1">
    <property type="nucleotide sequence ID" value="NZ_CAWNYD010000001.1"/>
</dbReference>
<evidence type="ECO:0000256" key="1">
    <source>
        <dbReference type="ARBA" id="ARBA00009922"/>
    </source>
</evidence>
<evidence type="ECO:0000256" key="10">
    <source>
        <dbReference type="PROSITE-ProRule" id="PRU00560"/>
    </source>
</evidence>
<evidence type="ECO:0000256" key="7">
    <source>
        <dbReference type="ARBA" id="ARBA00034617"/>
    </source>
</evidence>
<keyword evidence="6" id="KW-0413">Isomerase</keyword>
<keyword evidence="4 10" id="KW-0347">Helicase</keyword>
<comment type="catalytic activity">
    <reaction evidence="9">
        <text>ATP + H2O = ADP + phosphate + H(+)</text>
        <dbReference type="Rhea" id="RHEA:13065"/>
        <dbReference type="ChEBI" id="CHEBI:15377"/>
        <dbReference type="ChEBI" id="CHEBI:15378"/>
        <dbReference type="ChEBI" id="CHEBI:30616"/>
        <dbReference type="ChEBI" id="CHEBI:43474"/>
        <dbReference type="ChEBI" id="CHEBI:456216"/>
        <dbReference type="EC" id="5.6.2.4"/>
    </reaction>
</comment>
<dbReference type="PROSITE" id="PS51198">
    <property type="entry name" value="UVRD_HELICASE_ATP_BIND"/>
    <property type="match status" value="1"/>
</dbReference>
<dbReference type="Gene3D" id="1.10.10.160">
    <property type="match status" value="1"/>
</dbReference>
<feature type="binding site" evidence="10">
    <location>
        <begin position="27"/>
        <end position="34"/>
    </location>
    <ligand>
        <name>ATP</name>
        <dbReference type="ChEBI" id="CHEBI:30616"/>
    </ligand>
</feature>
<dbReference type="CDD" id="cd17932">
    <property type="entry name" value="DEXQc_UvrD"/>
    <property type="match status" value="1"/>
</dbReference>
<dbReference type="GO" id="GO:0000725">
    <property type="term" value="P:recombinational repair"/>
    <property type="evidence" value="ECO:0007669"/>
    <property type="project" value="TreeGrafter"/>
</dbReference>
<dbReference type="InterPro" id="IPR027417">
    <property type="entry name" value="P-loop_NTPase"/>
</dbReference>
<dbReference type="InterPro" id="IPR013986">
    <property type="entry name" value="DExx_box_DNA_helicase_dom_sf"/>
</dbReference>
<feature type="domain" description="UvrD-like helicase ATP-binding" evidence="11">
    <location>
        <begin position="6"/>
        <end position="279"/>
    </location>
</feature>
<gene>
    <name evidence="12" type="ORF">DC094_04015</name>
</gene>
<dbReference type="OrthoDB" id="1100019at2"/>
<dbReference type="GO" id="GO:0016887">
    <property type="term" value="F:ATP hydrolysis activity"/>
    <property type="evidence" value="ECO:0007669"/>
    <property type="project" value="RHEA"/>
</dbReference>
<keyword evidence="5 10" id="KW-0067">ATP-binding</keyword>
<evidence type="ECO:0000256" key="4">
    <source>
        <dbReference type="ARBA" id="ARBA00022806"/>
    </source>
</evidence>
<evidence type="ECO:0000256" key="8">
    <source>
        <dbReference type="ARBA" id="ARBA00034808"/>
    </source>
</evidence>
<dbReference type="InterPro" id="IPR014017">
    <property type="entry name" value="DNA_helicase_UvrD-like_C"/>
</dbReference>
<dbReference type="Pfam" id="PF13361">
    <property type="entry name" value="UvrD_C"/>
    <property type="match status" value="1"/>
</dbReference>
<dbReference type="Proteomes" id="UP000244906">
    <property type="component" value="Unassembled WGS sequence"/>
</dbReference>
<dbReference type="InterPro" id="IPR014016">
    <property type="entry name" value="UvrD-like_ATP-bd"/>
</dbReference>
<organism evidence="12 13">
    <name type="scientific">Pelagibaculum spongiae</name>
    <dbReference type="NCBI Taxonomy" id="2080658"/>
    <lineage>
        <taxon>Bacteria</taxon>
        <taxon>Pseudomonadati</taxon>
        <taxon>Pseudomonadota</taxon>
        <taxon>Gammaproteobacteria</taxon>
        <taxon>Oceanospirillales</taxon>
        <taxon>Pelagibaculum</taxon>
    </lineage>
</organism>
<keyword evidence="2 10" id="KW-0547">Nucleotide-binding</keyword>
<evidence type="ECO:0000256" key="2">
    <source>
        <dbReference type="ARBA" id="ARBA00022741"/>
    </source>
</evidence>
<accession>A0A2V1H2J4</accession>
<reference evidence="12 13" key="1">
    <citation type="submission" date="2018-04" db="EMBL/GenBank/DDBJ databases">
        <title>Thalassorhabdus spongiae gen. nov., sp. nov., isolated from a marine sponge in South-West Iceland.</title>
        <authorList>
            <person name="Knobloch S."/>
            <person name="Daussin A."/>
            <person name="Johannsson R."/>
            <person name="Marteinsson V.T."/>
        </authorList>
    </citation>
    <scope>NUCLEOTIDE SEQUENCE [LARGE SCALE GENOMIC DNA]</scope>
    <source>
        <strain evidence="12 13">Hp12</strain>
    </source>
</reference>
<dbReference type="GO" id="GO:0043138">
    <property type="term" value="F:3'-5' DNA helicase activity"/>
    <property type="evidence" value="ECO:0007669"/>
    <property type="project" value="UniProtKB-EC"/>
</dbReference>
<dbReference type="Pfam" id="PF00580">
    <property type="entry name" value="UvrD-helicase"/>
    <property type="match status" value="1"/>
</dbReference>
<dbReference type="EMBL" id="QDDL01000001">
    <property type="protein sequence ID" value="PVZ72190.1"/>
    <property type="molecule type" value="Genomic_DNA"/>
</dbReference>
<dbReference type="GO" id="GO:0003677">
    <property type="term" value="F:DNA binding"/>
    <property type="evidence" value="ECO:0007669"/>
    <property type="project" value="UniProtKB-KW"/>
</dbReference>
<dbReference type="PANTHER" id="PTHR11070">
    <property type="entry name" value="UVRD / RECB / PCRA DNA HELICASE FAMILY MEMBER"/>
    <property type="match status" value="1"/>
</dbReference>
<dbReference type="SUPFAM" id="SSF52540">
    <property type="entry name" value="P-loop containing nucleoside triphosphate hydrolases"/>
    <property type="match status" value="1"/>
</dbReference>
<evidence type="ECO:0000313" key="12">
    <source>
        <dbReference type="EMBL" id="PVZ72190.1"/>
    </source>
</evidence>
<evidence type="ECO:0000256" key="6">
    <source>
        <dbReference type="ARBA" id="ARBA00023235"/>
    </source>
</evidence>
<comment type="similarity">
    <text evidence="1">Belongs to the helicase family. UvrD subfamily.</text>
</comment>
<evidence type="ECO:0000259" key="11">
    <source>
        <dbReference type="PROSITE" id="PS51198"/>
    </source>
</evidence>
<sequence length="603" mass="69615">MNLWGSEDLNQRQEDAILEEGSVFLTACPGSGKTRTLTYKIAHELSRISSEKNYVIAITYTNRAADEIHERIEGLGIDTSQLWIGTIHSFCMEWILKPYAIYHENLKHGFRVIDSHEREVLLDSLCEPHKYITHWNCDFYFTETGYVLGCQDEWKHEKLKNILNDYFNTLIKRRELDFELILFYSYELMRSQDSIPVILSSIFRFILIDEYQDTKSIQYAILSEILKAGGSKTNTFIVGDPNQAIYESLGGYPMEVLEFEKLSKKKMKLMELSDNYRSSEKIVDYFGNYNFFSTKIIAASKDRYFNSTISFDKNVKKDQLETVIIRLIKYNVETLNIPPSEICVIAPQWVTLASMTRKLVSSLPEYEFDGPGMVPFARDIENFWYKLSKIALTTASPNMYIRRLRWAGEVLNDMESFGINISDITKKSILRTSNSIVLSDKEGLVYLTNFFEAFFSSVAIPFREYAPLIQHYDAFFESSQSRIERLRKDGAEFIGDINTFRKVFNTRSGITVSTIHGVKGAEFDVVIAYALLEGMVPHFSDPKGEESSTKLMYVIGSRARKNLHLISECERFNVRKEEYQPTKVLSDCNFDYDCVKNLVGLGK</sequence>
<comment type="catalytic activity">
    <reaction evidence="7">
        <text>Couples ATP hydrolysis with the unwinding of duplex DNA by translocating in the 3'-5' direction.</text>
        <dbReference type="EC" id="5.6.2.4"/>
    </reaction>
</comment>
<dbReference type="Gene3D" id="3.40.50.300">
    <property type="entry name" value="P-loop containing nucleotide triphosphate hydrolases"/>
    <property type="match status" value="2"/>
</dbReference>
<keyword evidence="13" id="KW-1185">Reference proteome</keyword>
<evidence type="ECO:0000256" key="5">
    <source>
        <dbReference type="ARBA" id="ARBA00022840"/>
    </source>
</evidence>
<comment type="caution">
    <text evidence="12">The sequence shown here is derived from an EMBL/GenBank/DDBJ whole genome shotgun (WGS) entry which is preliminary data.</text>
</comment>
<name>A0A2V1H2J4_9GAMM</name>
<evidence type="ECO:0000313" key="13">
    <source>
        <dbReference type="Proteomes" id="UP000244906"/>
    </source>
</evidence>
<proteinExistence type="inferred from homology"/>
<protein>
    <recommendedName>
        <fullName evidence="8">DNA 3'-5' helicase</fullName>
        <ecNumber evidence="8">5.6.2.4</ecNumber>
    </recommendedName>
</protein>
<dbReference type="InterPro" id="IPR000212">
    <property type="entry name" value="DNA_helicase_UvrD/REP"/>
</dbReference>
<evidence type="ECO:0000256" key="3">
    <source>
        <dbReference type="ARBA" id="ARBA00022801"/>
    </source>
</evidence>
<evidence type="ECO:0000256" key="9">
    <source>
        <dbReference type="ARBA" id="ARBA00048988"/>
    </source>
</evidence>
<keyword evidence="3 10" id="KW-0378">Hydrolase</keyword>